<dbReference type="InterPro" id="IPR051396">
    <property type="entry name" value="Bact_Antivir_Def_Nuclease"/>
</dbReference>
<dbReference type="PANTHER" id="PTHR43581">
    <property type="entry name" value="ATP/GTP PHOSPHATASE"/>
    <property type="match status" value="1"/>
</dbReference>
<protein>
    <recommendedName>
        <fullName evidence="1">ATPase AAA-type core domain-containing protein</fullName>
    </recommendedName>
</protein>
<dbReference type="SUPFAM" id="SSF52540">
    <property type="entry name" value="P-loop containing nucleoside triphosphate hydrolases"/>
    <property type="match status" value="1"/>
</dbReference>
<evidence type="ECO:0000313" key="2">
    <source>
        <dbReference type="EMBL" id="EPN52670.1"/>
    </source>
</evidence>
<dbReference type="Proteomes" id="UP000015729">
    <property type="component" value="Unassembled WGS sequence"/>
</dbReference>
<dbReference type="GO" id="GO:0005524">
    <property type="term" value="F:ATP binding"/>
    <property type="evidence" value="ECO:0007669"/>
    <property type="project" value="InterPro"/>
</dbReference>
<dbReference type="InterPro" id="IPR003959">
    <property type="entry name" value="ATPase_AAA_core"/>
</dbReference>
<feature type="domain" description="ATPase AAA-type core" evidence="1">
    <location>
        <begin position="226"/>
        <end position="324"/>
    </location>
</feature>
<sequence length="625" mass="70497">MITVTARESFAGFSLLAPLQIKEGITVITGKNGCGKTRLLEIIESHADVFSEHGERVYAKKFSHGSFSPDFTGGGDTTSFETKRQQAVEAFTYNKAAFESPQDQFARRAHLQGFDHDELYRLCKKIMQETGKSYAEIMPEDIRAHYEEPNGKLFGSQDLARLFNSYIKKDFELRYAFIERFINSDVEALTRKDVLELKRDDAPPWDALNQVLFLVFGQKFYFSPPDEHLRNFNQPVRLLHSSTGLDVPVSQLSSGEKTLMWLTLTLFNSQFFEVGPLVPKVLLLDEPDAFLHPQMVEKMYDVLSVLVREYNVHIVITTHSPTTVALARGEIYKVEGGGLVLQDKDSAIAELLDGVTQLSIDPENQRQVFVENRSDAIVYQWLFSSIVKHTGIVDPKVSLSFIPAGPKTPDEFLKLCVKKIFTLAKDDEIRELVNLVNGMGDCGQVEVYVKALTSAKNKSVRGIVDWDKDNRKRADGVIVAARNYAYSLENILLDPLCVLQMVRLRNHEKYSFFEICGEESNIDEWLSSPRLTQISVDRFLLKVLGRPNSQNAEIRYLDGRTVKTDSEYLLTQGHAIEAAVLKSYGELNSYAVRGDLLEGVGNFMSAMGNKHIPSVFAETFAAVQR</sequence>
<dbReference type="InterPro" id="IPR027417">
    <property type="entry name" value="P-loop_NTPase"/>
</dbReference>
<dbReference type="PATRIC" id="fig|1194404.4.peg.3516"/>
<gene>
    <name evidence="2" type="ORF">A244_17064</name>
</gene>
<evidence type="ECO:0000313" key="3">
    <source>
        <dbReference type="Proteomes" id="UP000015729"/>
    </source>
</evidence>
<accession>S6VEV9</accession>
<evidence type="ECO:0000259" key="1">
    <source>
        <dbReference type="Pfam" id="PF13304"/>
    </source>
</evidence>
<dbReference type="PANTHER" id="PTHR43581:SF2">
    <property type="entry name" value="EXCINUCLEASE ATPASE SUBUNIT"/>
    <property type="match status" value="1"/>
</dbReference>
<dbReference type="EMBL" id="AOKG01001161">
    <property type="protein sequence ID" value="EPN52670.1"/>
    <property type="molecule type" value="Genomic_DNA"/>
</dbReference>
<name>S6VEV9_PSESF</name>
<reference evidence="2 3" key="1">
    <citation type="journal article" date="2013" name="PLoS Pathog.">
        <title>Genomic analysis of the Kiwifruit pathogen Pseudomonas syringae pv. actinidiae provides insight into the origins of an emergent plant disease.</title>
        <authorList>
            <person name="McCann H.C."/>
            <person name="Rikkerink E.H."/>
            <person name="Bertels F."/>
            <person name="Fiers M."/>
            <person name="Lu A."/>
            <person name="Rees-George J."/>
            <person name="Andersen M.T."/>
            <person name="Gleave A.P."/>
            <person name="Haubold B."/>
            <person name="Wohlers M.W."/>
            <person name="Guttman D.S."/>
            <person name="Wang P.W."/>
            <person name="Straub C."/>
            <person name="Vanneste J.L."/>
            <person name="Rainey P.B."/>
            <person name="Templeton M.D."/>
        </authorList>
    </citation>
    <scope>NUCLEOTIDE SEQUENCE [LARGE SCALE GENOMIC DNA]</scope>
    <source>
        <strain evidence="2 3">ICMP 18807</strain>
    </source>
</reference>
<dbReference type="Pfam" id="PF13304">
    <property type="entry name" value="AAA_21"/>
    <property type="match status" value="1"/>
</dbReference>
<comment type="caution">
    <text evidence="2">The sequence shown here is derived from an EMBL/GenBank/DDBJ whole genome shotgun (WGS) entry which is preliminary data.</text>
</comment>
<dbReference type="AlphaFoldDB" id="S6VEV9"/>
<dbReference type="GO" id="GO:0016887">
    <property type="term" value="F:ATP hydrolysis activity"/>
    <property type="evidence" value="ECO:0007669"/>
    <property type="project" value="InterPro"/>
</dbReference>
<dbReference type="Gene3D" id="3.40.50.300">
    <property type="entry name" value="P-loop containing nucleotide triphosphate hydrolases"/>
    <property type="match status" value="1"/>
</dbReference>
<organism evidence="2 3">
    <name type="scientific">Pseudomonas syringae pv. actinidiae ICMP 18807</name>
    <dbReference type="NCBI Taxonomy" id="1194404"/>
    <lineage>
        <taxon>Bacteria</taxon>
        <taxon>Pseudomonadati</taxon>
        <taxon>Pseudomonadota</taxon>
        <taxon>Gammaproteobacteria</taxon>
        <taxon>Pseudomonadales</taxon>
        <taxon>Pseudomonadaceae</taxon>
        <taxon>Pseudomonas</taxon>
        <taxon>Pseudomonas syringae</taxon>
    </lineage>
</organism>
<dbReference type="RefSeq" id="WP_017708989.1">
    <property type="nucleotide sequence ID" value="NZ_ANJL01000021.1"/>
</dbReference>
<proteinExistence type="predicted"/>
<dbReference type="CDD" id="cd00267">
    <property type="entry name" value="ABC_ATPase"/>
    <property type="match status" value="1"/>
</dbReference>